<protein>
    <recommendedName>
        <fullName evidence="4">Lipoprotein</fullName>
    </recommendedName>
</protein>
<dbReference type="Proteomes" id="UP001220225">
    <property type="component" value="Unassembled WGS sequence"/>
</dbReference>
<evidence type="ECO:0008006" key="4">
    <source>
        <dbReference type="Google" id="ProtNLM"/>
    </source>
</evidence>
<evidence type="ECO:0000313" key="3">
    <source>
        <dbReference type="Proteomes" id="UP001220225"/>
    </source>
</evidence>
<keyword evidence="3" id="KW-1185">Reference proteome</keyword>
<feature type="transmembrane region" description="Helical" evidence="1">
    <location>
        <begin position="12"/>
        <end position="31"/>
    </location>
</feature>
<dbReference type="EMBL" id="JAQRFN010000035">
    <property type="protein sequence ID" value="MDC9598642.1"/>
    <property type="molecule type" value="Genomic_DNA"/>
</dbReference>
<reference evidence="2 3" key="1">
    <citation type="submission" date="2023-02" db="EMBL/GenBank/DDBJ databases">
        <title>Entomopathogenic bacteria.</title>
        <authorList>
            <person name="Machado R.A."/>
        </authorList>
    </citation>
    <scope>NUCLEOTIDE SEQUENCE [LARGE SCALE GENOMIC DNA]</scope>
    <source>
        <strain evidence="2 3">XENO-2</strain>
    </source>
</reference>
<evidence type="ECO:0000313" key="2">
    <source>
        <dbReference type="EMBL" id="MDC9598642.1"/>
    </source>
</evidence>
<keyword evidence="1" id="KW-1133">Transmembrane helix</keyword>
<gene>
    <name evidence="2" type="ORF">PSI14_17850</name>
</gene>
<dbReference type="PROSITE" id="PS51257">
    <property type="entry name" value="PROKAR_LIPOPROTEIN"/>
    <property type="match status" value="1"/>
</dbReference>
<proteinExistence type="predicted"/>
<organism evidence="2 3">
    <name type="scientific">Xenorhabdus anantnagensis</name>
    <dbReference type="NCBI Taxonomy" id="3025875"/>
    <lineage>
        <taxon>Bacteria</taxon>
        <taxon>Pseudomonadati</taxon>
        <taxon>Pseudomonadota</taxon>
        <taxon>Gammaproteobacteria</taxon>
        <taxon>Enterobacterales</taxon>
        <taxon>Morganellaceae</taxon>
        <taxon>Xenorhabdus</taxon>
    </lineage>
</organism>
<dbReference type="RefSeq" id="WP_273577291.1">
    <property type="nucleotide sequence ID" value="NZ_JAQRFN010000035.1"/>
</dbReference>
<accession>A0ABT5LW44</accession>
<keyword evidence="1" id="KW-0472">Membrane</keyword>
<keyword evidence="1" id="KW-0812">Transmembrane</keyword>
<sequence length="254" mass="29006">MGSSKSGIDIKKLIISIVVMLIFFTACYGYIKDKSREFDRPTQKEVLKTWPILDVIKIIEPERFDEFYTAVRDSYLIKDKDAKNSAIIKNVFSLRKWFDGRLPEILNYASDDATNGFTKYRAKLFTGLLTIDPSGVECFKSLYPGVIGDPDLDRIGKSLGDKMGQKDYMDGIINSIKQPVKANRLPASQVEEALTNIYIELIKRHGDLVTSEDIKELAKNPKLSCEIQRDYYELISKEDSHLSAEITRYLNEPK</sequence>
<evidence type="ECO:0000256" key="1">
    <source>
        <dbReference type="SAM" id="Phobius"/>
    </source>
</evidence>
<name>A0ABT5LW44_9GAMM</name>
<comment type="caution">
    <text evidence="2">The sequence shown here is derived from an EMBL/GenBank/DDBJ whole genome shotgun (WGS) entry which is preliminary data.</text>
</comment>